<dbReference type="CDD" id="cd00024">
    <property type="entry name" value="CD_CSD"/>
    <property type="match status" value="1"/>
</dbReference>
<dbReference type="SUPFAM" id="SSF54160">
    <property type="entry name" value="Chromo domain-like"/>
    <property type="match status" value="1"/>
</dbReference>
<keyword evidence="5" id="KW-1185">Reference proteome</keyword>
<evidence type="ECO:0000256" key="2">
    <source>
        <dbReference type="SAM" id="MobiDB-lite"/>
    </source>
</evidence>
<dbReference type="Proteomes" id="UP000244855">
    <property type="component" value="Unassembled WGS sequence"/>
</dbReference>
<feature type="region of interest" description="Disordered" evidence="2">
    <location>
        <begin position="140"/>
        <end position="187"/>
    </location>
</feature>
<dbReference type="EMBL" id="KZ805901">
    <property type="protein sequence ID" value="PVH91294.1"/>
    <property type="molecule type" value="Genomic_DNA"/>
</dbReference>
<sequence>MAAARSAPRKPASQLLDSMASTGGVVVYALFRKETGAARGLHRHRDYAAVGLQVVFQSGVPWRIRFEPCAVHATASQVCKAIQASFPRELVYSNRNLTYLNHCASTFFPTLGLPTTTAATTMSLHTFPPQQLQFISYEGPPEPKQSKYSKKTTVKEGMCSDHDGIRNTKPRPNAGQGSRGNSTCTPSGAEVIDLTHSINEANRQLSDEREVDDDLLSYDDGLLSKNKCQSTVPKQFVPTPTWEDPCDESSKNVVVIKDSQSEPGIDENWPWKDNIGMQICNQPEKLCNPAPECRGEERPTDAEGTMLDGIDGTGAQASEPSHREITPTPSTGLSVMSTEQPAQRTTGHTPLKAKIHQPQRLYERVEEDDSSDHTIPPTRKRKRSLLPKQHSQTSSTILNQRPKHAKHPARQHKPSSVRGKPNRPKALKPLSAAERGGCNADTRSGHDSSNENARYPATSKRSKSTTRPIRSHRHKRNRNYGITEQDIEYEVEEILEARIYYRKLQYRVKWVGYADDPEDFHAVKSTYPGPPTRLNYWIQCWKQGGDADDHPDDDKPRRPRSGLLE</sequence>
<feature type="region of interest" description="Disordered" evidence="2">
    <location>
        <begin position="290"/>
        <end position="478"/>
    </location>
</feature>
<name>A0A2V1D1Z6_9PLEO</name>
<feature type="compositionally biased region" description="Polar residues" evidence="2">
    <location>
        <begin position="175"/>
        <end position="186"/>
    </location>
</feature>
<feature type="compositionally biased region" description="Basic and acidic residues" evidence="2">
    <location>
        <begin position="545"/>
        <end position="556"/>
    </location>
</feature>
<dbReference type="InterPro" id="IPR016197">
    <property type="entry name" value="Chromo-like_dom_sf"/>
</dbReference>
<dbReference type="Gene3D" id="2.40.50.40">
    <property type="match status" value="1"/>
</dbReference>
<protein>
    <recommendedName>
        <fullName evidence="3">Chromo domain-containing protein</fullName>
    </recommendedName>
</protein>
<evidence type="ECO:0000313" key="4">
    <source>
        <dbReference type="EMBL" id="PVH91294.1"/>
    </source>
</evidence>
<feature type="region of interest" description="Disordered" evidence="2">
    <location>
        <begin position="545"/>
        <end position="565"/>
    </location>
</feature>
<dbReference type="STRING" id="97972.A0A2V1D1Z6"/>
<dbReference type="AlphaFoldDB" id="A0A2V1D1Z6"/>
<feature type="domain" description="Chromo" evidence="3">
    <location>
        <begin position="489"/>
        <end position="519"/>
    </location>
</feature>
<feature type="compositionally biased region" description="Basic residues" evidence="2">
    <location>
        <begin position="460"/>
        <end position="478"/>
    </location>
</feature>
<dbReference type="GO" id="GO:0006338">
    <property type="term" value="P:chromatin remodeling"/>
    <property type="evidence" value="ECO:0007669"/>
    <property type="project" value="UniProtKB-ARBA"/>
</dbReference>
<feature type="compositionally biased region" description="Polar residues" evidence="2">
    <location>
        <begin position="389"/>
        <end position="399"/>
    </location>
</feature>
<accession>A0A2V1D1Z6</accession>
<dbReference type="InterPro" id="IPR000953">
    <property type="entry name" value="Chromo/chromo_shadow_dom"/>
</dbReference>
<comment type="subunit">
    <text evidence="1">Component of the NuA4 histone acetyltransferase complex.</text>
</comment>
<evidence type="ECO:0000256" key="1">
    <source>
        <dbReference type="ARBA" id="ARBA00011353"/>
    </source>
</evidence>
<feature type="compositionally biased region" description="Polar residues" evidence="2">
    <location>
        <begin position="327"/>
        <end position="348"/>
    </location>
</feature>
<organism evidence="4 5">
    <name type="scientific">Periconia macrospinosa</name>
    <dbReference type="NCBI Taxonomy" id="97972"/>
    <lineage>
        <taxon>Eukaryota</taxon>
        <taxon>Fungi</taxon>
        <taxon>Dikarya</taxon>
        <taxon>Ascomycota</taxon>
        <taxon>Pezizomycotina</taxon>
        <taxon>Dothideomycetes</taxon>
        <taxon>Pleosporomycetidae</taxon>
        <taxon>Pleosporales</taxon>
        <taxon>Massarineae</taxon>
        <taxon>Periconiaceae</taxon>
        <taxon>Periconia</taxon>
    </lineage>
</organism>
<gene>
    <name evidence="4" type="ORF">DM02DRAFT_360724</name>
</gene>
<feature type="compositionally biased region" description="Basic residues" evidence="2">
    <location>
        <begin position="401"/>
        <end position="426"/>
    </location>
</feature>
<reference evidence="4 5" key="1">
    <citation type="journal article" date="2018" name="Sci. Rep.">
        <title>Comparative genomics provides insights into the lifestyle and reveals functional heterogeneity of dark septate endophytic fungi.</title>
        <authorList>
            <person name="Knapp D.G."/>
            <person name="Nemeth J.B."/>
            <person name="Barry K."/>
            <person name="Hainaut M."/>
            <person name="Henrissat B."/>
            <person name="Johnson J."/>
            <person name="Kuo A."/>
            <person name="Lim J.H.P."/>
            <person name="Lipzen A."/>
            <person name="Nolan M."/>
            <person name="Ohm R.A."/>
            <person name="Tamas L."/>
            <person name="Grigoriev I.V."/>
            <person name="Spatafora J.W."/>
            <person name="Nagy L.G."/>
            <person name="Kovacs G.M."/>
        </authorList>
    </citation>
    <scope>NUCLEOTIDE SEQUENCE [LARGE SCALE GENOMIC DNA]</scope>
    <source>
        <strain evidence="4 5">DSE2036</strain>
    </source>
</reference>
<evidence type="ECO:0000259" key="3">
    <source>
        <dbReference type="PROSITE" id="PS50013"/>
    </source>
</evidence>
<evidence type="ECO:0000313" key="5">
    <source>
        <dbReference type="Proteomes" id="UP000244855"/>
    </source>
</evidence>
<proteinExistence type="predicted"/>
<dbReference type="PROSITE" id="PS50013">
    <property type="entry name" value="CHROMO_2"/>
    <property type="match status" value="1"/>
</dbReference>
<dbReference type="OrthoDB" id="3792359at2759"/>